<dbReference type="AlphaFoldDB" id="A0A559SP51"/>
<sequence>MKIKFDENISPHIVQAIRCLETDKSIAIESVLEDYGAGTSDPDWMFRFKDEGGSGMISGDHRILQDPVNLVAYTESGLVSIWPDSAWQPLKRFGQAALLARWWPCIKERIASSTKGQRWRLPTLWTAEVNKFKELRDPRVG</sequence>
<dbReference type="EMBL" id="VISO01000003">
    <property type="protein sequence ID" value="TVZ64112.1"/>
    <property type="molecule type" value="Genomic_DNA"/>
</dbReference>
<dbReference type="InterPro" id="IPR041375">
    <property type="entry name" value="VapC45_PIN-like"/>
</dbReference>
<gene>
    <name evidence="2" type="ORF">BCL32_4316</name>
</gene>
<name>A0A559SP51_9HYPH</name>
<proteinExistence type="predicted"/>
<feature type="domain" description="VapC45 PIN like" evidence="1">
    <location>
        <begin position="1"/>
        <end position="82"/>
    </location>
</feature>
<evidence type="ECO:0000313" key="3">
    <source>
        <dbReference type="Proteomes" id="UP000319824"/>
    </source>
</evidence>
<evidence type="ECO:0000313" key="2">
    <source>
        <dbReference type="EMBL" id="TVZ64112.1"/>
    </source>
</evidence>
<protein>
    <recommendedName>
        <fullName evidence="1">VapC45 PIN like domain-containing protein</fullName>
    </recommendedName>
</protein>
<evidence type="ECO:0000259" key="1">
    <source>
        <dbReference type="Pfam" id="PF18478"/>
    </source>
</evidence>
<comment type="caution">
    <text evidence="2">The sequence shown here is derived from an EMBL/GenBank/DDBJ whole genome shotgun (WGS) entry which is preliminary data.</text>
</comment>
<organism evidence="2 3">
    <name type="scientific">Rhizobium mongolense USDA 1844</name>
    <dbReference type="NCBI Taxonomy" id="1079460"/>
    <lineage>
        <taxon>Bacteria</taxon>
        <taxon>Pseudomonadati</taxon>
        <taxon>Pseudomonadota</taxon>
        <taxon>Alphaproteobacteria</taxon>
        <taxon>Hyphomicrobiales</taxon>
        <taxon>Rhizobiaceae</taxon>
        <taxon>Rhizobium/Agrobacterium group</taxon>
        <taxon>Rhizobium</taxon>
    </lineage>
</organism>
<dbReference type="Proteomes" id="UP000319824">
    <property type="component" value="Unassembled WGS sequence"/>
</dbReference>
<accession>A0A559SP51</accession>
<dbReference type="RefSeq" id="WP_145611848.1">
    <property type="nucleotide sequence ID" value="NZ_ATTQ01000007.1"/>
</dbReference>
<dbReference type="Pfam" id="PF18478">
    <property type="entry name" value="PIN_10"/>
    <property type="match status" value="1"/>
</dbReference>
<reference evidence="2 3" key="1">
    <citation type="submission" date="2019-06" db="EMBL/GenBank/DDBJ databases">
        <title>Pac Bio to generate improved reference genome sequences for organisms with transposon mutant libraries (support for FEBA project).</title>
        <authorList>
            <person name="Blow M."/>
        </authorList>
    </citation>
    <scope>NUCLEOTIDE SEQUENCE [LARGE SCALE GENOMIC DNA]</scope>
    <source>
        <strain evidence="2 3">USDA 1844</strain>
    </source>
</reference>